<evidence type="ECO:0000313" key="7">
    <source>
        <dbReference type="Proteomes" id="UP001497497"/>
    </source>
</evidence>
<dbReference type="GO" id="GO:0004722">
    <property type="term" value="F:protein serine/threonine phosphatase activity"/>
    <property type="evidence" value="ECO:0007669"/>
    <property type="project" value="InterPro"/>
</dbReference>
<keyword evidence="3 4" id="KW-0904">Protein phosphatase</keyword>
<evidence type="ECO:0000256" key="2">
    <source>
        <dbReference type="ARBA" id="ARBA00022801"/>
    </source>
</evidence>
<dbReference type="InterPro" id="IPR036457">
    <property type="entry name" value="PPM-type-like_dom_sf"/>
</dbReference>
<keyword evidence="2 4" id="KW-0378">Hydrolase</keyword>
<dbReference type="PROSITE" id="PS51746">
    <property type="entry name" value="PPM_2"/>
    <property type="match status" value="1"/>
</dbReference>
<sequence>MAYTVSKIFASGVYFVRDWVFCSESIAIFVASLFFFNLLRLFRGLFICFCRWKYKNIDIPVTTSPDVYKDILTKDIHFGDEKSEIKSYSHEAKTNDMAAFSIQGRRKTMEDRFNSITHNFENNHSVYAVFDGHGGEFAAEYIEEQLFSSIRKEFIQGSFQNDPDMVKQVLTSLIRTVDAQLVCLSRDRMDLSGITYISAYKSSSGHHITVANIGDSRAVMCDCQGKVLALSTDHKPSDPKEQQRIVDAGGFVTFNGVWRVAGVLATSRAFGDYPLKQRKFVTVEPEFRVFNIKESKPHFIILATDGLWDVFSNEDAVQFIRERLDEPHFGAKSLALQAYYRGSLDNITVMVINFKRKRTLQRKFDEKKQKAT</sequence>
<evidence type="ECO:0000256" key="4">
    <source>
        <dbReference type="RuleBase" id="RU003465"/>
    </source>
</evidence>
<dbReference type="PROSITE" id="PS01032">
    <property type="entry name" value="PPM_1"/>
    <property type="match status" value="1"/>
</dbReference>
<dbReference type="InterPro" id="IPR001932">
    <property type="entry name" value="PPM-type_phosphatase-like_dom"/>
</dbReference>
<feature type="domain" description="PPM-type phosphatase" evidence="5">
    <location>
        <begin position="96"/>
        <end position="354"/>
    </location>
</feature>
<dbReference type="PANTHER" id="PTHR47992">
    <property type="entry name" value="PROTEIN PHOSPHATASE"/>
    <property type="match status" value="1"/>
</dbReference>
<evidence type="ECO:0000313" key="6">
    <source>
        <dbReference type="EMBL" id="CAL1532707.1"/>
    </source>
</evidence>
<dbReference type="EMBL" id="CAXITT010000123">
    <property type="protein sequence ID" value="CAL1532707.1"/>
    <property type="molecule type" value="Genomic_DNA"/>
</dbReference>
<dbReference type="Pfam" id="PF00481">
    <property type="entry name" value="PP2C"/>
    <property type="match status" value="1"/>
</dbReference>
<comment type="caution">
    <text evidence="6">The sequence shown here is derived from an EMBL/GenBank/DDBJ whole genome shotgun (WGS) entry which is preliminary data.</text>
</comment>
<dbReference type="CDD" id="cd00143">
    <property type="entry name" value="PP2Cc"/>
    <property type="match status" value="1"/>
</dbReference>
<dbReference type="SMART" id="SM00332">
    <property type="entry name" value="PP2Cc"/>
    <property type="match status" value="1"/>
</dbReference>
<reference evidence="6 7" key="1">
    <citation type="submission" date="2024-04" db="EMBL/GenBank/DDBJ databases">
        <authorList>
            <consortium name="Genoscope - CEA"/>
            <person name="William W."/>
        </authorList>
    </citation>
    <scope>NUCLEOTIDE SEQUENCE [LARGE SCALE GENOMIC DNA]</scope>
</reference>
<dbReference type="SUPFAM" id="SSF81606">
    <property type="entry name" value="PP2C-like"/>
    <property type="match status" value="1"/>
</dbReference>
<organism evidence="6 7">
    <name type="scientific">Lymnaea stagnalis</name>
    <name type="common">Great pond snail</name>
    <name type="synonym">Helix stagnalis</name>
    <dbReference type="NCBI Taxonomy" id="6523"/>
    <lineage>
        <taxon>Eukaryota</taxon>
        <taxon>Metazoa</taxon>
        <taxon>Spiralia</taxon>
        <taxon>Lophotrochozoa</taxon>
        <taxon>Mollusca</taxon>
        <taxon>Gastropoda</taxon>
        <taxon>Heterobranchia</taxon>
        <taxon>Euthyneura</taxon>
        <taxon>Panpulmonata</taxon>
        <taxon>Hygrophila</taxon>
        <taxon>Lymnaeoidea</taxon>
        <taxon>Lymnaeidae</taxon>
        <taxon>Lymnaea</taxon>
    </lineage>
</organism>
<keyword evidence="7" id="KW-1185">Reference proteome</keyword>
<proteinExistence type="inferred from homology"/>
<name>A0AAV2HH71_LYMST</name>
<protein>
    <recommendedName>
        <fullName evidence="5">PPM-type phosphatase domain-containing protein</fullName>
    </recommendedName>
</protein>
<dbReference type="Gene3D" id="3.60.40.10">
    <property type="entry name" value="PPM-type phosphatase domain"/>
    <property type="match status" value="1"/>
</dbReference>
<gene>
    <name evidence="6" type="ORF">GSLYS_00006725001</name>
</gene>
<evidence type="ECO:0000259" key="5">
    <source>
        <dbReference type="PROSITE" id="PS51746"/>
    </source>
</evidence>
<dbReference type="InterPro" id="IPR015655">
    <property type="entry name" value="PP2C"/>
</dbReference>
<dbReference type="InterPro" id="IPR000222">
    <property type="entry name" value="PP2C_BS"/>
</dbReference>
<accession>A0AAV2HH71</accession>
<comment type="similarity">
    <text evidence="4">Belongs to the PP2C family.</text>
</comment>
<dbReference type="AlphaFoldDB" id="A0AAV2HH71"/>
<dbReference type="GO" id="GO:0046872">
    <property type="term" value="F:metal ion binding"/>
    <property type="evidence" value="ECO:0007669"/>
    <property type="project" value="UniProtKB-KW"/>
</dbReference>
<evidence type="ECO:0000256" key="1">
    <source>
        <dbReference type="ARBA" id="ARBA00022723"/>
    </source>
</evidence>
<evidence type="ECO:0000256" key="3">
    <source>
        <dbReference type="ARBA" id="ARBA00022912"/>
    </source>
</evidence>
<keyword evidence="1" id="KW-0479">Metal-binding</keyword>
<dbReference type="Proteomes" id="UP001497497">
    <property type="component" value="Unassembled WGS sequence"/>
</dbReference>